<protein>
    <recommendedName>
        <fullName evidence="4">Tetracycline repressor TetR C-terminal domain-containing protein</fullName>
    </recommendedName>
</protein>
<dbReference type="Proteomes" id="UP001348265">
    <property type="component" value="Unassembled WGS sequence"/>
</dbReference>
<keyword evidence="3" id="KW-1185">Reference proteome</keyword>
<dbReference type="EMBL" id="JAVFKM010000004">
    <property type="protein sequence ID" value="MEF3113705.1"/>
    <property type="molecule type" value="Genomic_DNA"/>
</dbReference>
<feature type="region of interest" description="Disordered" evidence="1">
    <location>
        <begin position="61"/>
        <end position="81"/>
    </location>
</feature>
<accession>A0ABU7WSG5</accession>
<dbReference type="RefSeq" id="WP_331786306.1">
    <property type="nucleotide sequence ID" value="NZ_JAVFKM010000004.1"/>
</dbReference>
<evidence type="ECO:0000313" key="2">
    <source>
        <dbReference type="EMBL" id="MEF3113705.1"/>
    </source>
</evidence>
<gene>
    <name evidence="2" type="ORF">RB636_10920</name>
</gene>
<name>A0ABU7WSG5_9ACTN</name>
<reference evidence="2 3" key="1">
    <citation type="submission" date="2023-08" db="EMBL/GenBank/DDBJ databases">
        <authorList>
            <person name="Sharma P."/>
            <person name="Verma V."/>
            <person name="Mohan M.K."/>
            <person name="Dubey A.K."/>
        </authorList>
    </citation>
    <scope>NUCLEOTIDE SEQUENCE [LARGE SCALE GENOMIC DNA]</scope>
    <source>
        <strain evidence="2 3">ADP4</strain>
    </source>
</reference>
<dbReference type="SUPFAM" id="SSF48498">
    <property type="entry name" value="Tetracyclin repressor-like, C-terminal domain"/>
    <property type="match status" value="1"/>
</dbReference>
<organism evidence="2 3">
    <name type="scientific">Streptomyces chrestomyceticus</name>
    <dbReference type="NCBI Taxonomy" id="68185"/>
    <lineage>
        <taxon>Bacteria</taxon>
        <taxon>Bacillati</taxon>
        <taxon>Actinomycetota</taxon>
        <taxon>Actinomycetes</taxon>
        <taxon>Kitasatosporales</taxon>
        <taxon>Streptomycetaceae</taxon>
        <taxon>Streptomyces</taxon>
    </lineage>
</organism>
<sequence>MAEQPTGGDCPGRQAAGTLTAYAIGIATFEAACLSAIARSGRTEQEWVADLRPTFDEAWRDHPRLRDGNSAQQEVPPQQIRDDACSYGLDRVLDGLAARLDA</sequence>
<evidence type="ECO:0000313" key="3">
    <source>
        <dbReference type="Proteomes" id="UP001348265"/>
    </source>
</evidence>
<dbReference type="Gene3D" id="1.10.357.10">
    <property type="entry name" value="Tetracycline Repressor, domain 2"/>
    <property type="match status" value="1"/>
</dbReference>
<evidence type="ECO:0000256" key="1">
    <source>
        <dbReference type="SAM" id="MobiDB-lite"/>
    </source>
</evidence>
<proteinExistence type="predicted"/>
<comment type="caution">
    <text evidence="2">The sequence shown here is derived from an EMBL/GenBank/DDBJ whole genome shotgun (WGS) entry which is preliminary data.</text>
</comment>
<dbReference type="InterPro" id="IPR036271">
    <property type="entry name" value="Tet_transcr_reg_TetR-rel_C_sf"/>
</dbReference>
<evidence type="ECO:0008006" key="4">
    <source>
        <dbReference type="Google" id="ProtNLM"/>
    </source>
</evidence>